<evidence type="ECO:0000259" key="14">
    <source>
        <dbReference type="PROSITE" id="PS50271"/>
    </source>
</evidence>
<feature type="compositionally biased region" description="Basic residues" evidence="12">
    <location>
        <begin position="394"/>
        <end position="403"/>
    </location>
</feature>
<dbReference type="InterPro" id="IPR001607">
    <property type="entry name" value="Znf_UBP"/>
</dbReference>
<dbReference type="AlphaFoldDB" id="A0A9P0YYC5"/>
<feature type="domain" description="UBP-type" evidence="14">
    <location>
        <begin position="48"/>
        <end position="178"/>
    </location>
</feature>
<evidence type="ECO:0000256" key="11">
    <source>
        <dbReference type="PROSITE-ProRule" id="PRU00502"/>
    </source>
</evidence>
<comment type="function">
    <text evidence="10">Recognizes and hydrolyzes the peptide bond at the C-terminal Gly of ubiquitin. Involved in the processing of poly-ubiquitin precursors as well as that of ubiquitinated proteins. Is involved in resistance to the arginine analog canavanine (CAN).</text>
</comment>
<dbReference type="Gene3D" id="3.30.40.10">
    <property type="entry name" value="Zinc/RING finger domain, C3HC4 (zinc finger)"/>
    <property type="match status" value="1"/>
</dbReference>
<organism evidence="15 16">
    <name type="scientific">Cuscuta europaea</name>
    <name type="common">European dodder</name>
    <dbReference type="NCBI Taxonomy" id="41803"/>
    <lineage>
        <taxon>Eukaryota</taxon>
        <taxon>Viridiplantae</taxon>
        <taxon>Streptophyta</taxon>
        <taxon>Embryophyta</taxon>
        <taxon>Tracheophyta</taxon>
        <taxon>Spermatophyta</taxon>
        <taxon>Magnoliopsida</taxon>
        <taxon>eudicotyledons</taxon>
        <taxon>Gunneridae</taxon>
        <taxon>Pentapetalae</taxon>
        <taxon>asterids</taxon>
        <taxon>lamiids</taxon>
        <taxon>Solanales</taxon>
        <taxon>Convolvulaceae</taxon>
        <taxon>Cuscuteae</taxon>
        <taxon>Cuscuta</taxon>
        <taxon>Cuscuta subgen. Cuscuta</taxon>
    </lineage>
</organism>
<feature type="compositionally biased region" description="Polar residues" evidence="12">
    <location>
        <begin position="814"/>
        <end position="832"/>
    </location>
</feature>
<dbReference type="InterPro" id="IPR001394">
    <property type="entry name" value="Peptidase_C19_UCH"/>
</dbReference>
<evidence type="ECO:0000313" key="16">
    <source>
        <dbReference type="Proteomes" id="UP001152484"/>
    </source>
</evidence>
<protein>
    <recommendedName>
        <fullName evidence="3">ubiquitinyl hydrolase 1</fullName>
        <ecNumber evidence="3">3.4.19.12</ecNumber>
    </recommendedName>
</protein>
<dbReference type="OrthoDB" id="2020758at2759"/>
<keyword evidence="8" id="KW-0378">Hydrolase</keyword>
<dbReference type="GO" id="GO:0005634">
    <property type="term" value="C:nucleus"/>
    <property type="evidence" value="ECO:0007669"/>
    <property type="project" value="TreeGrafter"/>
</dbReference>
<dbReference type="InterPro" id="IPR018200">
    <property type="entry name" value="USP_CS"/>
</dbReference>
<accession>A0A9P0YYC5</accession>
<dbReference type="PANTHER" id="PTHR24006:SF781">
    <property type="entry name" value="LD34905P"/>
    <property type="match status" value="1"/>
</dbReference>
<feature type="domain" description="USP" evidence="13">
    <location>
        <begin position="220"/>
        <end position="1018"/>
    </location>
</feature>
<evidence type="ECO:0000313" key="15">
    <source>
        <dbReference type="EMBL" id="CAH9080124.1"/>
    </source>
</evidence>
<keyword evidence="5" id="KW-0479">Metal-binding</keyword>
<dbReference type="PROSITE" id="PS00973">
    <property type="entry name" value="USP_2"/>
    <property type="match status" value="1"/>
</dbReference>
<dbReference type="GO" id="GO:0004843">
    <property type="term" value="F:cysteine-type deubiquitinase activity"/>
    <property type="evidence" value="ECO:0007669"/>
    <property type="project" value="UniProtKB-EC"/>
</dbReference>
<reference evidence="15" key="1">
    <citation type="submission" date="2022-07" db="EMBL/GenBank/DDBJ databases">
        <authorList>
            <person name="Macas J."/>
            <person name="Novak P."/>
            <person name="Neumann P."/>
        </authorList>
    </citation>
    <scope>NUCLEOTIDE SEQUENCE</scope>
</reference>
<keyword evidence="7" id="KW-0833">Ubl conjugation pathway</keyword>
<feature type="compositionally biased region" description="Basic residues" evidence="12">
    <location>
        <begin position="1"/>
        <end position="11"/>
    </location>
</feature>
<dbReference type="SUPFAM" id="SSF54001">
    <property type="entry name" value="Cysteine proteinases"/>
    <property type="match status" value="1"/>
</dbReference>
<dbReference type="Pfam" id="PF02148">
    <property type="entry name" value="zf-UBP"/>
    <property type="match status" value="1"/>
</dbReference>
<evidence type="ECO:0000259" key="13">
    <source>
        <dbReference type="PROSITE" id="PS50235"/>
    </source>
</evidence>
<dbReference type="EMBL" id="CAMAPE010000013">
    <property type="protein sequence ID" value="CAH9080124.1"/>
    <property type="molecule type" value="Genomic_DNA"/>
</dbReference>
<dbReference type="InterPro" id="IPR050164">
    <property type="entry name" value="Peptidase_C19"/>
</dbReference>
<dbReference type="EC" id="3.4.19.12" evidence="3"/>
<feature type="region of interest" description="Disordered" evidence="12">
    <location>
        <begin position="695"/>
        <end position="717"/>
    </location>
</feature>
<dbReference type="Gene3D" id="3.90.70.10">
    <property type="entry name" value="Cysteine proteinases"/>
    <property type="match status" value="2"/>
</dbReference>
<dbReference type="SMART" id="SM00290">
    <property type="entry name" value="ZnF_UBP"/>
    <property type="match status" value="1"/>
</dbReference>
<evidence type="ECO:0000256" key="12">
    <source>
        <dbReference type="SAM" id="MobiDB-lite"/>
    </source>
</evidence>
<dbReference type="GO" id="GO:0016579">
    <property type="term" value="P:protein deubiquitination"/>
    <property type="evidence" value="ECO:0007669"/>
    <property type="project" value="InterPro"/>
</dbReference>
<feature type="compositionally biased region" description="Low complexity" evidence="12">
    <location>
        <begin position="695"/>
        <end position="706"/>
    </location>
</feature>
<dbReference type="FunFam" id="3.30.40.10:FF:000900">
    <property type="entry name" value="Ubiquitinyl hydrolase 1"/>
    <property type="match status" value="1"/>
</dbReference>
<keyword evidence="6 11" id="KW-0863">Zinc-finger</keyword>
<dbReference type="GO" id="GO:0005829">
    <property type="term" value="C:cytosol"/>
    <property type="evidence" value="ECO:0007669"/>
    <property type="project" value="TreeGrafter"/>
</dbReference>
<evidence type="ECO:0000256" key="7">
    <source>
        <dbReference type="ARBA" id="ARBA00022786"/>
    </source>
</evidence>
<dbReference type="Proteomes" id="UP001152484">
    <property type="component" value="Unassembled WGS sequence"/>
</dbReference>
<dbReference type="InterPro" id="IPR028889">
    <property type="entry name" value="USP"/>
</dbReference>
<sequence>MGKKVKKKARNVHNEKRVHAAACTSVSQQSRHNTEGQEEGVVAVKEIKMCPHVDKKLNLEKVSAKIGSSESLRCEECTGGDFDNRSSKGKNKHVKKKVGADKAIWICLECGHFSCGGVGLPTTPQSHAVRHSKKYHHSLAVQYENPHLIWCFPCNKLIPFNKTDDNGEHKKVLLEIVKLIKGTQPEVTNLYPDNVYSSTGSGTITSCVVSKQSGCGYSVRGFINLGNTCFFNSVMQNLMSINKLRDHFLGVDAFVGPLTASMKKLFIETNPDNGLRGIVNPKSVYSSICSKSPQFRGYQQQDSHELLRCLLDGLSTEELSASKKRKAFPEEDDKSQTVGPTFVSAIFGGQLSSTVSCIECGHSSVVYEPFLDLSLPVPTKRPPYKKPPIVTQPKKSKLPPKRSWRVNTRSSKYMMSQPAQNVPEPAVVPLRDASLHYLDVSTLADDMGLFTKVPSATNRESENNTIIEAEIVTGTDEFTWLDFLEPEMLPTSECLTFQCDETETSKYCGNGDSVQKDVSLQKKLESNMEIVSSYTDITSSSDNLTSLNNLEQDGHGIVSQFNDISLPGDCATKDASQAHNSTGFCDHISFSEQNMEINSSIMHLEGEAPVQVKDSEILFLPDTEETLLTSYEAPKGLHQKDSEILLLPYKEETSSISSYEVPKEECEVFSVAGCQQDVDLDGIGSLFDEPEETVASCSVRPSPSSDSDPDEVDNSDSTTVSVESCLAYFTKPEHLSKTDHAWKCENCSKVFLEQKKREMKALLKRRGDFVVNKYGDMHSQNTPELAAANRNMEGNACNGNMLNVYRKADEDKVSSQLEDMSADQSESSGLSKSFSQLNHHRYKEDGICSSSVDHCCRSHDAESMEDNHPLLQESGSSDSDGNVDEEMDPEIVKVERDATKRILIDKPPLILTIHLKRFNQDARGRLSKLNGHVYFKDTLDLEPYTDPRHSEQGTHKYRLLGVVEHSGTMRGGHYIAYVRGIKNGGNSAWYYVSDAHVREVSLEEVLRSEAYILFYEEM</sequence>
<evidence type="ECO:0000256" key="6">
    <source>
        <dbReference type="ARBA" id="ARBA00022771"/>
    </source>
</evidence>
<dbReference type="PANTHER" id="PTHR24006">
    <property type="entry name" value="UBIQUITIN CARBOXYL-TERMINAL HYDROLASE"/>
    <property type="match status" value="1"/>
</dbReference>
<dbReference type="Pfam" id="PF00443">
    <property type="entry name" value="UCH"/>
    <property type="match status" value="1"/>
</dbReference>
<comment type="catalytic activity">
    <reaction evidence="1">
        <text>Thiol-dependent hydrolysis of ester, thioester, amide, peptide and isopeptide bonds formed by the C-terminal Gly of ubiquitin (a 76-residue protein attached to proteins as an intracellular targeting signal).</text>
        <dbReference type="EC" id="3.4.19.12"/>
    </reaction>
</comment>
<feature type="region of interest" description="Disordered" evidence="12">
    <location>
        <begin position="1"/>
        <end position="38"/>
    </location>
</feature>
<evidence type="ECO:0000256" key="1">
    <source>
        <dbReference type="ARBA" id="ARBA00000707"/>
    </source>
</evidence>
<comment type="similarity">
    <text evidence="2">Belongs to the peptidase C19 family.</text>
</comment>
<dbReference type="GO" id="GO:0008270">
    <property type="term" value="F:zinc ion binding"/>
    <property type="evidence" value="ECO:0007669"/>
    <property type="project" value="UniProtKB-KW"/>
</dbReference>
<comment type="caution">
    <text evidence="15">The sequence shown here is derived from an EMBL/GenBank/DDBJ whole genome shotgun (WGS) entry which is preliminary data.</text>
</comment>
<keyword evidence="16" id="KW-1185">Reference proteome</keyword>
<dbReference type="InterPro" id="IPR038765">
    <property type="entry name" value="Papain-like_cys_pep_sf"/>
</dbReference>
<evidence type="ECO:0000256" key="10">
    <source>
        <dbReference type="ARBA" id="ARBA00058678"/>
    </source>
</evidence>
<dbReference type="SUPFAM" id="SSF57850">
    <property type="entry name" value="RING/U-box"/>
    <property type="match status" value="1"/>
</dbReference>
<evidence type="ECO:0000256" key="5">
    <source>
        <dbReference type="ARBA" id="ARBA00022723"/>
    </source>
</evidence>
<gene>
    <name evidence="15" type="ORF">CEURO_LOCUS7329</name>
</gene>
<evidence type="ECO:0000256" key="3">
    <source>
        <dbReference type="ARBA" id="ARBA00012759"/>
    </source>
</evidence>
<keyword evidence="4" id="KW-0645">Protease</keyword>
<name>A0A9P0YYC5_CUSEU</name>
<evidence type="ECO:0000256" key="4">
    <source>
        <dbReference type="ARBA" id="ARBA00022670"/>
    </source>
</evidence>
<feature type="region of interest" description="Disordered" evidence="12">
    <location>
        <begin position="863"/>
        <end position="886"/>
    </location>
</feature>
<feature type="region of interest" description="Disordered" evidence="12">
    <location>
        <begin position="384"/>
        <end position="403"/>
    </location>
</feature>
<evidence type="ECO:0000256" key="2">
    <source>
        <dbReference type="ARBA" id="ARBA00009085"/>
    </source>
</evidence>
<dbReference type="PROSITE" id="PS00972">
    <property type="entry name" value="USP_1"/>
    <property type="match status" value="1"/>
</dbReference>
<dbReference type="PROSITE" id="PS50235">
    <property type="entry name" value="USP_3"/>
    <property type="match status" value="1"/>
</dbReference>
<evidence type="ECO:0000256" key="8">
    <source>
        <dbReference type="ARBA" id="ARBA00022801"/>
    </source>
</evidence>
<evidence type="ECO:0000256" key="9">
    <source>
        <dbReference type="ARBA" id="ARBA00022833"/>
    </source>
</evidence>
<dbReference type="InterPro" id="IPR013083">
    <property type="entry name" value="Znf_RING/FYVE/PHD"/>
</dbReference>
<keyword evidence="9" id="KW-0862">Zinc</keyword>
<feature type="region of interest" description="Disordered" evidence="12">
    <location>
        <begin position="813"/>
        <end position="832"/>
    </location>
</feature>
<dbReference type="GO" id="GO:0006508">
    <property type="term" value="P:proteolysis"/>
    <property type="evidence" value="ECO:0007669"/>
    <property type="project" value="UniProtKB-KW"/>
</dbReference>
<dbReference type="PROSITE" id="PS50271">
    <property type="entry name" value="ZF_UBP"/>
    <property type="match status" value="1"/>
</dbReference>
<proteinExistence type="inferred from homology"/>